<dbReference type="Pfam" id="PF10282">
    <property type="entry name" value="Lactonase"/>
    <property type="match status" value="1"/>
</dbReference>
<name>I3ZBH5_TERRK</name>
<organism evidence="3 4">
    <name type="scientific">Terriglobus roseus (strain DSM 18391 / NRRL B-41598 / KBS 63)</name>
    <dbReference type="NCBI Taxonomy" id="926566"/>
    <lineage>
        <taxon>Bacteria</taxon>
        <taxon>Pseudomonadati</taxon>
        <taxon>Acidobacteriota</taxon>
        <taxon>Terriglobia</taxon>
        <taxon>Terriglobales</taxon>
        <taxon>Acidobacteriaceae</taxon>
        <taxon>Terriglobus</taxon>
    </lineage>
</organism>
<dbReference type="STRING" id="926566.Terro_0244"/>
<dbReference type="RefSeq" id="WP_014784162.1">
    <property type="nucleotide sequence ID" value="NC_018014.1"/>
</dbReference>
<dbReference type="OrthoDB" id="9790815at2"/>
<dbReference type="InterPro" id="IPR015943">
    <property type="entry name" value="WD40/YVTN_repeat-like_dom_sf"/>
</dbReference>
<dbReference type="eggNOG" id="COG2706">
    <property type="taxonomic scope" value="Bacteria"/>
</dbReference>
<dbReference type="SUPFAM" id="SSF75011">
    <property type="entry name" value="3-carboxy-cis,cis-mucoante lactonizing enzyme"/>
    <property type="match status" value="1"/>
</dbReference>
<proteinExistence type="inferred from homology"/>
<keyword evidence="2" id="KW-0313">Glucose metabolism</keyword>
<dbReference type="GO" id="GO:0017057">
    <property type="term" value="F:6-phosphogluconolactonase activity"/>
    <property type="evidence" value="ECO:0007669"/>
    <property type="project" value="TreeGrafter"/>
</dbReference>
<keyword evidence="4" id="KW-1185">Reference proteome</keyword>
<keyword evidence="2" id="KW-0119">Carbohydrate metabolism</keyword>
<dbReference type="PANTHER" id="PTHR30344">
    <property type="entry name" value="6-PHOSPHOGLUCONOLACTONASE-RELATED"/>
    <property type="match status" value="1"/>
</dbReference>
<dbReference type="KEGG" id="trs:Terro_0244"/>
<evidence type="ECO:0000256" key="1">
    <source>
        <dbReference type="ARBA" id="ARBA00005564"/>
    </source>
</evidence>
<gene>
    <name evidence="3" type="ordered locus">Terro_0244</name>
</gene>
<comment type="similarity">
    <text evidence="1">Belongs to the cycloisomerase 2 family.</text>
</comment>
<evidence type="ECO:0000313" key="3">
    <source>
        <dbReference type="EMBL" id="AFL86593.1"/>
    </source>
</evidence>
<dbReference type="InterPro" id="IPR019405">
    <property type="entry name" value="Lactonase_7-beta_prop"/>
</dbReference>
<evidence type="ECO:0000313" key="4">
    <source>
        <dbReference type="Proteomes" id="UP000006056"/>
    </source>
</evidence>
<reference evidence="3 4" key="1">
    <citation type="submission" date="2012-06" db="EMBL/GenBank/DDBJ databases">
        <title>Complete genome of Terriglobus roseus DSM 18391.</title>
        <authorList>
            <consortium name="US DOE Joint Genome Institute (JGI-PGF)"/>
            <person name="Lucas S."/>
            <person name="Copeland A."/>
            <person name="Lapidus A."/>
            <person name="Glavina del Rio T."/>
            <person name="Dalin E."/>
            <person name="Tice H."/>
            <person name="Bruce D."/>
            <person name="Goodwin L."/>
            <person name="Pitluck S."/>
            <person name="Peters L."/>
            <person name="Mikhailova N."/>
            <person name="Munk A.C.C."/>
            <person name="Kyrpides N."/>
            <person name="Mavromatis K."/>
            <person name="Ivanova N."/>
            <person name="Brettin T."/>
            <person name="Detter J.C."/>
            <person name="Han C."/>
            <person name="Larimer F."/>
            <person name="Land M."/>
            <person name="Hauser L."/>
            <person name="Markowitz V."/>
            <person name="Cheng J.-F."/>
            <person name="Hugenholtz P."/>
            <person name="Woyke T."/>
            <person name="Wu D."/>
            <person name="Brambilla E."/>
            <person name="Klenk H.-P."/>
            <person name="Eisen J.A."/>
        </authorList>
    </citation>
    <scope>NUCLEOTIDE SEQUENCE [LARGE SCALE GENOMIC DNA]</scope>
    <source>
        <strain evidence="4">DSM 18391 / NRRL B-41598 / KBS 63</strain>
    </source>
</reference>
<evidence type="ECO:0000256" key="2">
    <source>
        <dbReference type="ARBA" id="ARBA00022526"/>
    </source>
</evidence>
<sequence>MSIERIFLGTSGTDGRGVYTATFDTEAGTLAVPTLAAELPKASFLCFDGRNENRLLAISQEPGAPAGEVACFHMDVAEAKLTEVHRASTQAPGAVHLSAQGSTVVVANYVGGSAASFHMDADGALHPASFYQFNAADHGPDPKRQDHSYAHAADITLDGGYVLINDLGLDRIHIFKLAPATAKMTLHGEWKSAPGAGPRHLVLHPNGKWVYNIDEMACTINQLAWDADAGTLTTLQTVETLPEGVSKTDVRACDMVFSKDLRFLFAANRVHEDFVVYALDSHTGALTLVQRLANPGKEARHIAVDPSGKWFLAANQFSNEVSIFPIDTATGKLGDRTSSTNINNPSCLLFG</sequence>
<dbReference type="Gene3D" id="2.130.10.10">
    <property type="entry name" value="YVTN repeat-like/Quinoprotein amine dehydrogenase"/>
    <property type="match status" value="1"/>
</dbReference>
<dbReference type="AlphaFoldDB" id="I3ZBH5"/>
<dbReference type="EMBL" id="CP003379">
    <property type="protein sequence ID" value="AFL86593.1"/>
    <property type="molecule type" value="Genomic_DNA"/>
</dbReference>
<dbReference type="Proteomes" id="UP000006056">
    <property type="component" value="Chromosome"/>
</dbReference>
<protein>
    <submittedName>
        <fullName evidence="3">3-carboxymuconate cyclase</fullName>
    </submittedName>
</protein>
<dbReference type="PANTHER" id="PTHR30344:SF1">
    <property type="entry name" value="6-PHOSPHOGLUCONOLACTONASE"/>
    <property type="match status" value="1"/>
</dbReference>
<accession>I3ZBH5</accession>
<dbReference type="GO" id="GO:0006006">
    <property type="term" value="P:glucose metabolic process"/>
    <property type="evidence" value="ECO:0007669"/>
    <property type="project" value="UniProtKB-KW"/>
</dbReference>
<dbReference type="HOGENOM" id="CLU_038716_5_1_0"/>
<dbReference type="InterPro" id="IPR050282">
    <property type="entry name" value="Cycloisomerase_2"/>
</dbReference>